<gene>
    <name evidence="2" type="ORF">SIL79_02575</name>
</gene>
<sequence length="174" mass="20064">MNKQPTLEQLLEQLPREKTPERDLWPEIAARLEPSQPPKAANASNGWRNLAIACSLLLVSLLGYQGLQQQTQSRVDPQMLAMLEQLQYQHQQQVKQLEASVNFGQWQKVSMTTPLSRGIDELREAATQIFQALKQDPTDQQLWQLWLWVQQREIELLTRGEQLPTQLDQQGISI</sequence>
<dbReference type="GeneID" id="88622357"/>
<protein>
    <recommendedName>
        <fullName evidence="4">Anti-sigma factor</fullName>
    </recommendedName>
</protein>
<evidence type="ECO:0000313" key="3">
    <source>
        <dbReference type="Proteomes" id="UP001272773"/>
    </source>
</evidence>
<proteinExistence type="predicted"/>
<dbReference type="EMBL" id="JAWXXR010000001">
    <property type="protein sequence ID" value="MDX6015258.1"/>
    <property type="molecule type" value="Genomic_DNA"/>
</dbReference>
<name>A0ABU4Q8X1_9GAMM</name>
<dbReference type="RefSeq" id="WP_162206905.1">
    <property type="nucleotide sequence ID" value="NZ_JAIVLE010000004.1"/>
</dbReference>
<keyword evidence="3" id="KW-1185">Reference proteome</keyword>
<comment type="caution">
    <text evidence="2">The sequence shown here is derived from an EMBL/GenBank/DDBJ whole genome shotgun (WGS) entry which is preliminary data.</text>
</comment>
<evidence type="ECO:0008006" key="4">
    <source>
        <dbReference type="Google" id="ProtNLM"/>
    </source>
</evidence>
<dbReference type="Proteomes" id="UP001272773">
    <property type="component" value="Unassembled WGS sequence"/>
</dbReference>
<reference evidence="2 3" key="1">
    <citation type="submission" date="2023-11" db="EMBL/GenBank/DDBJ databases">
        <title>MicrobeMod: A computational toolkit for identifying prokaryotic methylation and restriction-modification with nanopore sequencing.</title>
        <authorList>
            <person name="Crits-Christoph A."/>
            <person name="Kang S.C."/>
            <person name="Lee H."/>
            <person name="Ostrov N."/>
        </authorList>
    </citation>
    <scope>NUCLEOTIDE SEQUENCE [LARGE SCALE GENOMIC DNA]</scope>
    <source>
        <strain evidence="2 3">ATCC BAA-2732</strain>
    </source>
</reference>
<evidence type="ECO:0000313" key="2">
    <source>
        <dbReference type="EMBL" id="MDX6015258.1"/>
    </source>
</evidence>
<evidence type="ECO:0000256" key="1">
    <source>
        <dbReference type="SAM" id="MobiDB-lite"/>
    </source>
</evidence>
<accession>A0ABU4Q8X1</accession>
<feature type="region of interest" description="Disordered" evidence="1">
    <location>
        <begin position="1"/>
        <end position="22"/>
    </location>
</feature>
<organism evidence="2 3">
    <name type="scientific">Shewanella indica</name>
    <dbReference type="NCBI Taxonomy" id="768528"/>
    <lineage>
        <taxon>Bacteria</taxon>
        <taxon>Pseudomonadati</taxon>
        <taxon>Pseudomonadota</taxon>
        <taxon>Gammaproteobacteria</taxon>
        <taxon>Alteromonadales</taxon>
        <taxon>Shewanellaceae</taxon>
        <taxon>Shewanella</taxon>
    </lineage>
</organism>